<feature type="domain" description="Response regulatory" evidence="9">
    <location>
        <begin position="817"/>
        <end position="935"/>
    </location>
</feature>
<dbReference type="InterPro" id="IPR036641">
    <property type="entry name" value="HPT_dom_sf"/>
</dbReference>
<feature type="domain" description="PAC" evidence="11">
    <location>
        <begin position="344"/>
        <end position="399"/>
    </location>
</feature>
<evidence type="ECO:0000259" key="10">
    <source>
        <dbReference type="PROSITE" id="PS50112"/>
    </source>
</evidence>
<dbReference type="Gene3D" id="3.40.50.2300">
    <property type="match status" value="3"/>
</dbReference>
<proteinExistence type="predicted"/>
<dbReference type="GO" id="GO:0005886">
    <property type="term" value="C:plasma membrane"/>
    <property type="evidence" value="ECO:0007669"/>
    <property type="project" value="UniProtKB-SubCell"/>
</dbReference>
<dbReference type="PROSITE" id="PS50894">
    <property type="entry name" value="HPT"/>
    <property type="match status" value="1"/>
</dbReference>
<dbReference type="SUPFAM" id="SSF55874">
    <property type="entry name" value="ATPase domain of HSP90 chaperone/DNA topoisomerase II/histidine kinase"/>
    <property type="match status" value="1"/>
</dbReference>
<feature type="compositionally biased region" description="Low complexity" evidence="7">
    <location>
        <begin position="954"/>
        <end position="965"/>
    </location>
</feature>
<dbReference type="InterPro" id="IPR000014">
    <property type="entry name" value="PAS"/>
</dbReference>
<dbReference type="SMART" id="SM00086">
    <property type="entry name" value="PAC"/>
    <property type="match status" value="2"/>
</dbReference>
<evidence type="ECO:0000259" key="12">
    <source>
        <dbReference type="PROSITE" id="PS50894"/>
    </source>
</evidence>
<dbReference type="PROSITE" id="PS50112">
    <property type="entry name" value="PAS"/>
    <property type="match status" value="2"/>
</dbReference>
<dbReference type="eggNOG" id="COG0784">
    <property type="taxonomic scope" value="Bacteria"/>
</dbReference>
<feature type="domain" description="HPt" evidence="12">
    <location>
        <begin position="981"/>
        <end position="1079"/>
    </location>
</feature>
<dbReference type="PROSITE" id="PS50110">
    <property type="entry name" value="RESPONSE_REGULATORY"/>
    <property type="match status" value="3"/>
</dbReference>
<evidence type="ECO:0000256" key="2">
    <source>
        <dbReference type="ARBA" id="ARBA00012438"/>
    </source>
</evidence>
<accession>D3RTB5</accession>
<evidence type="ECO:0000256" key="1">
    <source>
        <dbReference type="ARBA" id="ARBA00000085"/>
    </source>
</evidence>
<dbReference type="Pfam" id="PF00072">
    <property type="entry name" value="Response_reg"/>
    <property type="match status" value="2"/>
</dbReference>
<evidence type="ECO:0000313" key="14">
    <source>
        <dbReference type="Proteomes" id="UP000001441"/>
    </source>
</evidence>
<dbReference type="InterPro" id="IPR001610">
    <property type="entry name" value="PAC"/>
</dbReference>
<feature type="region of interest" description="Disordered" evidence="7">
    <location>
        <begin position="939"/>
        <end position="965"/>
    </location>
</feature>
<dbReference type="NCBIfam" id="TIGR00229">
    <property type="entry name" value="sensory_box"/>
    <property type="match status" value="2"/>
</dbReference>
<dbReference type="Pfam" id="PF02518">
    <property type="entry name" value="HATPase_c"/>
    <property type="match status" value="1"/>
</dbReference>
<dbReference type="Gene3D" id="1.20.120.160">
    <property type="entry name" value="HPT domain"/>
    <property type="match status" value="1"/>
</dbReference>
<gene>
    <name evidence="13" type="ordered locus">Alvin_1490</name>
</gene>
<dbReference type="Proteomes" id="UP000001441">
    <property type="component" value="Chromosome"/>
</dbReference>
<comment type="caution">
    <text evidence="6">Lacks conserved residue(s) required for the propagation of feature annotation.</text>
</comment>
<dbReference type="eggNOG" id="COG2204">
    <property type="taxonomic scope" value="Bacteria"/>
</dbReference>
<keyword evidence="13" id="KW-0418">Kinase</keyword>
<dbReference type="CDD" id="cd16922">
    <property type="entry name" value="HATPase_EvgS-ArcB-TorS-like"/>
    <property type="match status" value="1"/>
</dbReference>
<evidence type="ECO:0000256" key="3">
    <source>
        <dbReference type="ARBA" id="ARBA00022553"/>
    </source>
</evidence>
<dbReference type="Gene3D" id="3.30.450.20">
    <property type="entry name" value="PAS domain"/>
    <property type="match status" value="2"/>
</dbReference>
<feature type="domain" description="PAS" evidence="10">
    <location>
        <begin position="138"/>
        <end position="192"/>
    </location>
</feature>
<dbReference type="CDD" id="cd00156">
    <property type="entry name" value="REC"/>
    <property type="match status" value="1"/>
</dbReference>
<dbReference type="HOGENOM" id="CLU_000445_114_15_6"/>
<dbReference type="InterPro" id="IPR011006">
    <property type="entry name" value="CheY-like_superfamily"/>
</dbReference>
<evidence type="ECO:0000313" key="13">
    <source>
        <dbReference type="EMBL" id="ADC62424.1"/>
    </source>
</evidence>
<dbReference type="PROSITE" id="PS50113">
    <property type="entry name" value="PAC"/>
    <property type="match status" value="1"/>
</dbReference>
<dbReference type="PROSITE" id="PS50109">
    <property type="entry name" value="HIS_KIN"/>
    <property type="match status" value="1"/>
</dbReference>
<dbReference type="InterPro" id="IPR036890">
    <property type="entry name" value="HATPase_C_sf"/>
</dbReference>
<feature type="domain" description="Response regulatory" evidence="9">
    <location>
        <begin position="672"/>
        <end position="793"/>
    </location>
</feature>
<dbReference type="eggNOG" id="COG3290">
    <property type="taxonomic scope" value="Bacteria"/>
</dbReference>
<dbReference type="KEGG" id="alv:Alvin_1490"/>
<dbReference type="CDD" id="cd17546">
    <property type="entry name" value="REC_hyHK_CKI1_RcsC-like"/>
    <property type="match status" value="1"/>
</dbReference>
<evidence type="ECO:0000259" key="8">
    <source>
        <dbReference type="PROSITE" id="PS50109"/>
    </source>
</evidence>
<dbReference type="SMART" id="SM00387">
    <property type="entry name" value="HATPase_c"/>
    <property type="match status" value="1"/>
</dbReference>
<evidence type="ECO:0000259" key="9">
    <source>
        <dbReference type="PROSITE" id="PS50110"/>
    </source>
</evidence>
<feature type="domain" description="Response regulatory" evidence="9">
    <location>
        <begin position="11"/>
        <end position="127"/>
    </location>
</feature>
<dbReference type="EC" id="2.7.13.3" evidence="2"/>
<dbReference type="SMART" id="SM00091">
    <property type="entry name" value="PAS"/>
    <property type="match status" value="2"/>
</dbReference>
<dbReference type="SMART" id="SM00448">
    <property type="entry name" value="REC"/>
    <property type="match status" value="2"/>
</dbReference>
<reference evidence="13 14" key="1">
    <citation type="journal article" date="2011" name="Stand. Genomic Sci.">
        <title>Complete genome sequence of Allochromatium vinosum DSM 180(T).</title>
        <authorList>
            <person name="Weissgerber T."/>
            <person name="Zigann R."/>
            <person name="Bruce D."/>
            <person name="Chang Y.J."/>
            <person name="Detter J.C."/>
            <person name="Han C."/>
            <person name="Hauser L."/>
            <person name="Jeffries C.D."/>
            <person name="Land M."/>
            <person name="Munk A.C."/>
            <person name="Tapia R."/>
            <person name="Dahl C."/>
        </authorList>
    </citation>
    <scope>NUCLEOTIDE SEQUENCE [LARGE SCALE GENOMIC DNA]</scope>
    <source>
        <strain evidence="14">ATCC 17899 / DSM 180 / NBRC 103801 / NCIMB 10441 / D</strain>
    </source>
</reference>
<dbReference type="InterPro" id="IPR013767">
    <property type="entry name" value="PAS_fold"/>
</dbReference>
<dbReference type="GO" id="GO:0000155">
    <property type="term" value="F:phosphorelay sensor kinase activity"/>
    <property type="evidence" value="ECO:0007669"/>
    <property type="project" value="InterPro"/>
</dbReference>
<dbReference type="InterPro" id="IPR005467">
    <property type="entry name" value="His_kinase_dom"/>
</dbReference>
<dbReference type="SMART" id="SM00388">
    <property type="entry name" value="HisKA"/>
    <property type="match status" value="1"/>
</dbReference>
<dbReference type="FunFam" id="3.30.565.10:FF:000010">
    <property type="entry name" value="Sensor histidine kinase RcsC"/>
    <property type="match status" value="1"/>
</dbReference>
<sequence length="1169" mass="128562">MIMETAPTLLRLLIVEDSADDAGLLVHTLKEAGYQVEHRCVETVEQLREAWLIGPWDIIISDDRLPGLDDPKALARMRRGWPDVPLIVLLDAADEDIGVRAMKAGANDYILKGHLARLGVLVERELQEANRRRQTLVTKVQFRALLDSVQDAIMVVDEHGRIQVYNQGAEAIFGYAMREMLGQGIGFLLPGDGYERLKCNPVQLKSPGDLTGTQVYERRYVVVEGRRHDGRMLTLEASSSCASVFGSRTYTFILRDITEQQQAEAALRESERRYRELVQSASSAIIRWTRDGTLTFFNEYAERFFGWSAEEVVGKCRIDILVPDQTSTGTDLRGLIENLLAHPEDYRSNINENVCRDGRRVWMSWTNQAIRDAHGAVSEILSVGSDVTARLQAEEAVRRLNADLEQRVTERTAELRAAREQALRLAQARSEFLANMSHEIRTPMNAVLGLAYLLERQENLPEEACDLARKIYHSGQSLLGIINDILDVSKIESGKILIEQTRFQLSQVLDNLATIMTTAARGKDLALAIVPPRDCDWPLLGDPLRLGQILINLTNNAIKFTDSGVVEVRITPVESSASNLVMRFTVRDTGIGIDAETQARLFQPFMQADASTTRRFGGSGLGLMISRQLVELMGGRLGVESAPGVGSTFWFEVPLGRTEPDAPDRPRARPLQVLISDDHPCVRDALWATVSALGWSATSVDSRDAVLDAVLNHSFLQGPDAAVLLDWGPERDGLATAQAICQALPASRRPLLFLLTQAPADQIRQRPDGDIIEAVLAKPLTPTPLYDAVAKARGRRLGKIETPARVRRQPRRLAGRRLLVVDDSEINREVARRIFSDEGATITLANDGQQALDWLQAHPDAVDLVLMDVQMPIMDGHEATRRIRQIPELSRLPVVALTAGALHSQEVLAQEAGMDDFIPKPFEVEQAVTVIRRLTDDRGQTRASTLKASDTEHPPASAATSATHAPNALPLPGLAIDRALTMWQEAETYRRYLRRFAQEYADVVSRLAAAEPPLAQQLLHTLKGVAGNLGLTEVASQAGRLESLMADPVAAESDATSMTALQSALETALDSIARYARETPVVSEAGMAAEPESAAKRGRIAPLLHAALSALNEFDIIGAESAVKRLAHELPDDRLVDLREALGNFDARSGVAAVRVLADRLGIAVEHGA</sequence>
<dbReference type="Pfam" id="PF00989">
    <property type="entry name" value="PAS"/>
    <property type="match status" value="2"/>
</dbReference>
<evidence type="ECO:0000256" key="6">
    <source>
        <dbReference type="PROSITE-ProRule" id="PRU00169"/>
    </source>
</evidence>
<evidence type="ECO:0000256" key="4">
    <source>
        <dbReference type="ARBA" id="ARBA00023012"/>
    </source>
</evidence>
<feature type="modified residue" description="4-aspartylphosphate" evidence="6">
    <location>
        <position position="868"/>
    </location>
</feature>
<dbReference type="Gene3D" id="1.10.287.130">
    <property type="match status" value="1"/>
</dbReference>
<evidence type="ECO:0000256" key="7">
    <source>
        <dbReference type="SAM" id="MobiDB-lite"/>
    </source>
</evidence>
<dbReference type="InterPro" id="IPR003661">
    <property type="entry name" value="HisK_dim/P_dom"/>
</dbReference>
<dbReference type="SUPFAM" id="SSF47226">
    <property type="entry name" value="Histidine-containing phosphotransfer domain, HPT domain"/>
    <property type="match status" value="1"/>
</dbReference>
<keyword evidence="13" id="KW-0808">Transferase</keyword>
<dbReference type="InterPro" id="IPR000700">
    <property type="entry name" value="PAS-assoc_C"/>
</dbReference>
<dbReference type="InterPro" id="IPR008207">
    <property type="entry name" value="Sig_transdc_His_kin_Hpt_dom"/>
</dbReference>
<dbReference type="InterPro" id="IPR035965">
    <property type="entry name" value="PAS-like_dom_sf"/>
</dbReference>
<dbReference type="SUPFAM" id="SSF47384">
    <property type="entry name" value="Homodimeric domain of signal transducing histidine kinase"/>
    <property type="match status" value="1"/>
</dbReference>
<dbReference type="InterPro" id="IPR036097">
    <property type="entry name" value="HisK_dim/P_sf"/>
</dbReference>
<dbReference type="eggNOG" id="COG0642">
    <property type="taxonomic scope" value="Bacteria"/>
</dbReference>
<dbReference type="Pfam" id="PF00512">
    <property type="entry name" value="HisKA"/>
    <property type="match status" value="1"/>
</dbReference>
<dbReference type="Pfam" id="PF01627">
    <property type="entry name" value="Hpt"/>
    <property type="match status" value="1"/>
</dbReference>
<dbReference type="CDD" id="cd00130">
    <property type="entry name" value="PAS"/>
    <property type="match status" value="2"/>
</dbReference>
<dbReference type="InterPro" id="IPR001789">
    <property type="entry name" value="Sig_transdc_resp-reg_receiver"/>
</dbReference>
<evidence type="ECO:0000259" key="11">
    <source>
        <dbReference type="PROSITE" id="PS50113"/>
    </source>
</evidence>
<dbReference type="SUPFAM" id="SSF52172">
    <property type="entry name" value="CheY-like"/>
    <property type="match status" value="3"/>
</dbReference>
<keyword evidence="4" id="KW-0902">Two-component regulatory system</keyword>
<dbReference type="SUPFAM" id="SSF55785">
    <property type="entry name" value="PYP-like sensor domain (PAS domain)"/>
    <property type="match status" value="2"/>
</dbReference>
<dbReference type="PANTHER" id="PTHR45339:SF5">
    <property type="entry name" value="HISTIDINE KINASE"/>
    <property type="match status" value="1"/>
</dbReference>
<dbReference type="PANTHER" id="PTHR45339">
    <property type="entry name" value="HYBRID SIGNAL TRANSDUCTION HISTIDINE KINASE J"/>
    <property type="match status" value="1"/>
</dbReference>
<feature type="modified residue" description="4-aspartylphosphate" evidence="6">
    <location>
        <position position="62"/>
    </location>
</feature>
<feature type="domain" description="Histidine kinase" evidence="8">
    <location>
        <begin position="435"/>
        <end position="657"/>
    </location>
</feature>
<dbReference type="CDD" id="cd00088">
    <property type="entry name" value="HPT"/>
    <property type="match status" value="1"/>
</dbReference>
<feature type="domain" description="PAS" evidence="10">
    <location>
        <begin position="270"/>
        <end position="343"/>
    </location>
</feature>
<comment type="catalytic activity">
    <reaction evidence="1">
        <text>ATP + protein L-histidine = ADP + protein N-phospho-L-histidine.</text>
        <dbReference type="EC" id="2.7.13.3"/>
    </reaction>
</comment>
<feature type="modified residue" description="Phosphohistidine" evidence="5">
    <location>
        <position position="1020"/>
    </location>
</feature>
<protein>
    <recommendedName>
        <fullName evidence="2">histidine kinase</fullName>
        <ecNumber evidence="2">2.7.13.3</ecNumber>
    </recommendedName>
</protein>
<keyword evidence="14" id="KW-1185">Reference proteome</keyword>
<dbReference type="AlphaFoldDB" id="D3RTB5"/>
<organism evidence="13 14">
    <name type="scientific">Allochromatium vinosum (strain ATCC 17899 / DSM 180 / NBRC 103801 / NCIMB 10441 / D)</name>
    <name type="common">Chromatium vinosum</name>
    <dbReference type="NCBI Taxonomy" id="572477"/>
    <lineage>
        <taxon>Bacteria</taxon>
        <taxon>Pseudomonadati</taxon>
        <taxon>Pseudomonadota</taxon>
        <taxon>Gammaproteobacteria</taxon>
        <taxon>Chromatiales</taxon>
        <taxon>Chromatiaceae</taxon>
        <taxon>Allochromatium</taxon>
    </lineage>
</organism>
<dbReference type="eggNOG" id="COG2198">
    <property type="taxonomic scope" value="Bacteria"/>
</dbReference>
<keyword evidence="3 6" id="KW-0597">Phosphoprotein</keyword>
<dbReference type="PRINTS" id="PR00344">
    <property type="entry name" value="BCTRLSENSOR"/>
</dbReference>
<dbReference type="InterPro" id="IPR003594">
    <property type="entry name" value="HATPase_dom"/>
</dbReference>
<dbReference type="GO" id="GO:0006355">
    <property type="term" value="P:regulation of DNA-templated transcription"/>
    <property type="evidence" value="ECO:0007669"/>
    <property type="project" value="InterPro"/>
</dbReference>
<dbReference type="InterPro" id="IPR004358">
    <property type="entry name" value="Sig_transdc_His_kin-like_C"/>
</dbReference>
<name>D3RTB5_ALLVD</name>
<dbReference type="GO" id="GO:0005524">
    <property type="term" value="F:ATP binding"/>
    <property type="evidence" value="ECO:0007669"/>
    <property type="project" value="UniProtKB-KW"/>
</dbReference>
<evidence type="ECO:0000256" key="5">
    <source>
        <dbReference type="PROSITE-ProRule" id="PRU00110"/>
    </source>
</evidence>
<dbReference type="CDD" id="cd00082">
    <property type="entry name" value="HisKA"/>
    <property type="match status" value="1"/>
</dbReference>
<dbReference type="Gene3D" id="3.30.565.10">
    <property type="entry name" value="Histidine kinase-like ATPase, C-terminal domain"/>
    <property type="match status" value="1"/>
</dbReference>
<dbReference type="EMBL" id="CP001896">
    <property type="protein sequence ID" value="ADC62424.1"/>
    <property type="molecule type" value="Genomic_DNA"/>
</dbReference>
<dbReference type="STRING" id="572477.Alvin_1490"/>